<reference evidence="2 3" key="1">
    <citation type="submission" date="2017-07" db="EMBL/GenBank/DDBJ databases">
        <title>Isolation and whole genome analysis of endospore-forming bacteria from heroin.</title>
        <authorList>
            <person name="Kalinowski J."/>
            <person name="Ahrens B."/>
            <person name="Al-Dilaimi A."/>
            <person name="Winkler A."/>
            <person name="Wibberg D."/>
            <person name="Schleenbecker U."/>
            <person name="Ruckert C."/>
            <person name="Wolfel R."/>
            <person name="Grass G."/>
        </authorList>
    </citation>
    <scope>NUCLEOTIDE SEQUENCE [LARGE SCALE GENOMIC DNA]</scope>
    <source>
        <strain evidence="2 3">7537-G1</strain>
    </source>
</reference>
<organism evidence="2 3">
    <name type="scientific">Paenibacillus campinasensis</name>
    <dbReference type="NCBI Taxonomy" id="66347"/>
    <lineage>
        <taxon>Bacteria</taxon>
        <taxon>Bacillati</taxon>
        <taxon>Bacillota</taxon>
        <taxon>Bacilli</taxon>
        <taxon>Bacillales</taxon>
        <taxon>Paenibacillaceae</taxon>
        <taxon>Paenibacillus</taxon>
    </lineage>
</organism>
<evidence type="ECO:0000256" key="1">
    <source>
        <dbReference type="SAM" id="Phobius"/>
    </source>
</evidence>
<gene>
    <name evidence="2" type="ORF">CHH67_23635</name>
</gene>
<keyword evidence="1" id="KW-1133">Transmembrane helix</keyword>
<keyword evidence="1" id="KW-0472">Membrane</keyword>
<feature type="transmembrane region" description="Helical" evidence="1">
    <location>
        <begin position="77"/>
        <end position="95"/>
    </location>
</feature>
<accession>A0A268EFV4</accession>
<dbReference type="AlphaFoldDB" id="A0A268EFV4"/>
<dbReference type="OrthoDB" id="2654737at2"/>
<sequence length="217" mass="24290">MKAKMLCVTALILGLLFISVHHLGYPLGYDLFTGVGIPPLITAGNTTYHLSTIIGSLLLIIGVYGTARLFEARYPKIMSRLIIGCIAYILVFPWVSGQIVSLVKYNTSGLSSVAYSTKDSECRYQTIESRLVADCMLNIYNYGNEHQITIRPVDIGFGRDHVTLEPKEITVEPHRRSLVPVRFQSVNLVDVEGRGMKKHPAVEIGLHDHWKVYRYPG</sequence>
<dbReference type="RefSeq" id="WP_095267833.1">
    <property type="nucleotide sequence ID" value="NZ_NPBY01000085.1"/>
</dbReference>
<evidence type="ECO:0000313" key="3">
    <source>
        <dbReference type="Proteomes" id="UP000215596"/>
    </source>
</evidence>
<dbReference type="EMBL" id="NPBY01000085">
    <property type="protein sequence ID" value="PAD71974.1"/>
    <property type="molecule type" value="Genomic_DNA"/>
</dbReference>
<name>A0A268EFV4_9BACL</name>
<comment type="caution">
    <text evidence="2">The sequence shown here is derived from an EMBL/GenBank/DDBJ whole genome shotgun (WGS) entry which is preliminary data.</text>
</comment>
<feature type="transmembrane region" description="Helical" evidence="1">
    <location>
        <begin position="48"/>
        <end position="70"/>
    </location>
</feature>
<keyword evidence="1" id="KW-0812">Transmembrane</keyword>
<dbReference type="Proteomes" id="UP000215596">
    <property type="component" value="Unassembled WGS sequence"/>
</dbReference>
<protein>
    <submittedName>
        <fullName evidence="2">Uncharacterized protein</fullName>
    </submittedName>
</protein>
<evidence type="ECO:0000313" key="2">
    <source>
        <dbReference type="EMBL" id="PAD71974.1"/>
    </source>
</evidence>
<proteinExistence type="predicted"/>